<dbReference type="NCBIfam" id="NF003609">
    <property type="entry name" value="PRK05257.2-5"/>
    <property type="match status" value="1"/>
</dbReference>
<dbReference type="NCBIfam" id="NF003611">
    <property type="entry name" value="PRK05257.3-2"/>
    <property type="match status" value="1"/>
</dbReference>
<evidence type="ECO:0000256" key="5">
    <source>
        <dbReference type="ARBA" id="ARBA00022532"/>
    </source>
</evidence>
<reference evidence="11 12" key="1">
    <citation type="submission" date="2019-06" db="EMBL/GenBank/DDBJ databases">
        <title>Whole genome shotgun sequence of Acetobacter peroxydans NBRC 13755.</title>
        <authorList>
            <person name="Hosoyama A."/>
            <person name="Uohara A."/>
            <person name="Ohji S."/>
            <person name="Ichikawa N."/>
        </authorList>
    </citation>
    <scope>NUCLEOTIDE SEQUENCE [LARGE SCALE GENOMIC DNA]</scope>
    <source>
        <strain evidence="11 12">NBRC 13755</strain>
    </source>
</reference>
<dbReference type="EC" id="1.1.5.4" evidence="9"/>
<dbReference type="NCBIfam" id="NF003610">
    <property type="entry name" value="PRK05257.3-1"/>
    <property type="match status" value="1"/>
</dbReference>
<keyword evidence="6 9" id="KW-0285">Flavoprotein</keyword>
<keyword evidence="12" id="KW-1185">Reference proteome</keyword>
<dbReference type="PANTHER" id="PTHR43104:SF2">
    <property type="entry name" value="L-2-HYDROXYGLUTARATE DEHYDROGENASE, MITOCHONDRIAL"/>
    <property type="match status" value="1"/>
</dbReference>
<dbReference type="NCBIfam" id="NF003603">
    <property type="entry name" value="PRK05257.1-1"/>
    <property type="match status" value="1"/>
</dbReference>
<proteinExistence type="inferred from homology"/>
<evidence type="ECO:0000256" key="1">
    <source>
        <dbReference type="ARBA" id="ARBA00001139"/>
    </source>
</evidence>
<dbReference type="NCBIfam" id="NF003604">
    <property type="entry name" value="PRK05257.1-3"/>
    <property type="match status" value="1"/>
</dbReference>
<dbReference type="OrthoDB" id="9763983at2"/>
<evidence type="ECO:0000256" key="6">
    <source>
        <dbReference type="ARBA" id="ARBA00022630"/>
    </source>
</evidence>
<comment type="caution">
    <text evidence="11">The sequence shown here is derived from an EMBL/GenBank/DDBJ whole genome shotgun (WGS) entry which is preliminary data.</text>
</comment>
<organism evidence="11 12">
    <name type="scientific">Acetobacter peroxydans</name>
    <dbReference type="NCBI Taxonomy" id="104098"/>
    <lineage>
        <taxon>Bacteria</taxon>
        <taxon>Pseudomonadati</taxon>
        <taxon>Pseudomonadota</taxon>
        <taxon>Alphaproteobacteria</taxon>
        <taxon>Acetobacterales</taxon>
        <taxon>Acetobacteraceae</taxon>
        <taxon>Acetobacter</taxon>
    </lineage>
</organism>
<dbReference type="GO" id="GO:0006099">
    <property type="term" value="P:tricarboxylic acid cycle"/>
    <property type="evidence" value="ECO:0007669"/>
    <property type="project" value="UniProtKB-UniRule"/>
</dbReference>
<sequence>MSRRSLWLQEQEPVAKNKSRQSAESILAGLSGNAETMMSSNSTDIASSVDVVLIGGGVMSATLGTMLRQLQPDWKISIYERLDSVAEESSNAWNNAGTGHSALCELNYTPQGADGKVDISKAVAVNEQFQVSRQFWAYLVENGVIPHAGEFLTAVPHMSFVWGEENVAFLRARHEALSAHPLFSGMDYSEDRQQIAQWAPLIMQNRPKGERIAVTRSLMGTDVNFGALTRLLFSYLSGTKGCVLHTKHDVQDIRRDEDGQWQMKVRDLRENTDRIVRSRFVFIGAGGAALTLLQKTGIPQAQGVGGFPVSGQFLRCTNKALIARHRAKVYGKASVGAPPMSVPHLDTRMIDGKHALLFGPYAGFSTRFLKQGSLMDLPLSVRPGNIGPMMAVARDNWPLTKYLIQQVLQSQEDRINALRDFIPDAKAEDWELVVAGQRVQIIKQDPQKGGVLQFGTEVIASDDGSVAALLGASPGASTAAPIMLNVLQKCFPNKMPEWTDRLKAMVPSFGQKLANNPALCQQQFDRTTKILGLTL</sequence>
<dbReference type="SUPFAM" id="SSF51905">
    <property type="entry name" value="FAD/NAD(P)-binding domain"/>
    <property type="match status" value="1"/>
</dbReference>
<feature type="region of interest" description="Disordered" evidence="10">
    <location>
        <begin position="1"/>
        <end position="22"/>
    </location>
</feature>
<dbReference type="GO" id="GO:0008924">
    <property type="term" value="F:L-malate dehydrogenase (quinone) activity"/>
    <property type="evidence" value="ECO:0007669"/>
    <property type="project" value="UniProtKB-UniRule"/>
</dbReference>
<keyword evidence="7 9" id="KW-0274">FAD</keyword>
<dbReference type="PANTHER" id="PTHR43104">
    <property type="entry name" value="L-2-HYDROXYGLUTARATE DEHYDROGENASE, MITOCHONDRIAL"/>
    <property type="match status" value="1"/>
</dbReference>
<dbReference type="HAMAP" id="MF_00212">
    <property type="entry name" value="MQO"/>
    <property type="match status" value="1"/>
</dbReference>
<dbReference type="UniPathway" id="UPA00223">
    <property type="reaction ID" value="UER01008"/>
</dbReference>
<dbReference type="NCBIfam" id="NF003605">
    <property type="entry name" value="PRK05257.1-4"/>
    <property type="match status" value="1"/>
</dbReference>
<dbReference type="EMBL" id="BJMV01000001">
    <property type="protein sequence ID" value="GEB84549.1"/>
    <property type="molecule type" value="Genomic_DNA"/>
</dbReference>
<evidence type="ECO:0000256" key="4">
    <source>
        <dbReference type="ARBA" id="ARBA00006389"/>
    </source>
</evidence>
<dbReference type="InterPro" id="IPR036188">
    <property type="entry name" value="FAD/NAD-bd_sf"/>
</dbReference>
<accession>A0A4Y3TSS3</accession>
<dbReference type="NCBIfam" id="TIGR01320">
    <property type="entry name" value="mal_quin_oxido"/>
    <property type="match status" value="1"/>
</dbReference>
<evidence type="ECO:0000256" key="2">
    <source>
        <dbReference type="ARBA" id="ARBA00001974"/>
    </source>
</evidence>
<gene>
    <name evidence="11" type="primary">mqo1</name>
    <name evidence="9" type="synonym">mqo</name>
    <name evidence="11" type="ORF">APE01nite_03460</name>
</gene>
<dbReference type="Pfam" id="PF06039">
    <property type="entry name" value="Mqo"/>
    <property type="match status" value="1"/>
</dbReference>
<dbReference type="InterPro" id="IPR006231">
    <property type="entry name" value="MQO"/>
</dbReference>
<evidence type="ECO:0000256" key="7">
    <source>
        <dbReference type="ARBA" id="ARBA00022827"/>
    </source>
</evidence>
<dbReference type="GO" id="GO:0047545">
    <property type="term" value="F:(S)-2-hydroxyglutarate dehydrogenase activity"/>
    <property type="evidence" value="ECO:0007669"/>
    <property type="project" value="TreeGrafter"/>
</dbReference>
<dbReference type="RefSeq" id="WP_141374478.1">
    <property type="nucleotide sequence ID" value="NZ_BAPL01000017.1"/>
</dbReference>
<evidence type="ECO:0000256" key="9">
    <source>
        <dbReference type="HAMAP-Rule" id="MF_00212"/>
    </source>
</evidence>
<dbReference type="AlphaFoldDB" id="A0A4Y3TSS3"/>
<protein>
    <recommendedName>
        <fullName evidence="9">Probable malate:quinone oxidoreductase</fullName>
        <ecNumber evidence="9">1.1.5.4</ecNumber>
    </recommendedName>
    <alternativeName>
        <fullName evidence="9">MQO</fullName>
    </alternativeName>
    <alternativeName>
        <fullName evidence="9">Malate dehydrogenase [quinone]</fullName>
    </alternativeName>
</protein>
<dbReference type="NCBIfam" id="NF009875">
    <property type="entry name" value="PRK13339.1"/>
    <property type="match status" value="1"/>
</dbReference>
<dbReference type="NCBIfam" id="NF003606">
    <property type="entry name" value="PRK05257.2-1"/>
    <property type="match status" value="1"/>
</dbReference>
<dbReference type="NCBIfam" id="NF003612">
    <property type="entry name" value="PRK05257.3-3"/>
    <property type="match status" value="1"/>
</dbReference>
<dbReference type="NCBIfam" id="NF003608">
    <property type="entry name" value="PRK05257.2-4"/>
    <property type="match status" value="1"/>
</dbReference>
<comment type="similarity">
    <text evidence="4 9">Belongs to the MQO family.</text>
</comment>
<dbReference type="Proteomes" id="UP000317730">
    <property type="component" value="Unassembled WGS sequence"/>
</dbReference>
<comment type="catalytic activity">
    <reaction evidence="1 9">
        <text>(S)-malate + a quinone = a quinol + oxaloacetate</text>
        <dbReference type="Rhea" id="RHEA:46012"/>
        <dbReference type="ChEBI" id="CHEBI:15589"/>
        <dbReference type="ChEBI" id="CHEBI:16452"/>
        <dbReference type="ChEBI" id="CHEBI:24646"/>
        <dbReference type="ChEBI" id="CHEBI:132124"/>
        <dbReference type="EC" id="1.1.5.4"/>
    </reaction>
</comment>
<name>A0A4Y3TSS3_9PROT</name>
<keyword evidence="8 9" id="KW-0560">Oxidoreductase</keyword>
<evidence type="ECO:0000313" key="11">
    <source>
        <dbReference type="EMBL" id="GEB84549.1"/>
    </source>
</evidence>
<keyword evidence="5 9" id="KW-0816">Tricarboxylic acid cycle</keyword>
<comment type="pathway">
    <text evidence="3 9">Carbohydrate metabolism; tricarboxylic acid cycle; oxaloacetate from (S)-malate (quinone route): step 1/1.</text>
</comment>
<evidence type="ECO:0000256" key="8">
    <source>
        <dbReference type="ARBA" id="ARBA00023002"/>
    </source>
</evidence>
<comment type="cofactor">
    <cofactor evidence="2 9">
        <name>FAD</name>
        <dbReference type="ChEBI" id="CHEBI:57692"/>
    </cofactor>
</comment>
<evidence type="ECO:0000256" key="3">
    <source>
        <dbReference type="ARBA" id="ARBA00005012"/>
    </source>
</evidence>
<evidence type="ECO:0000256" key="10">
    <source>
        <dbReference type="SAM" id="MobiDB-lite"/>
    </source>
</evidence>
<evidence type="ECO:0000313" key="12">
    <source>
        <dbReference type="Proteomes" id="UP000317730"/>
    </source>
</evidence>